<dbReference type="InterPro" id="IPR011032">
    <property type="entry name" value="GroES-like_sf"/>
</dbReference>
<sequence>VVQLQTLKYRSFDLPASLSPTDVQVEVHASALNFKDLMLALGMLDNPMGFDQQTLKYRENSVNLGLEFSGIVKNVGTAASKRFNIGDQVFGFANHCFASQVITHEHFLVKKPLHLSHTDAVSLPIVFATVYAGLIVKAQLKPGETVLIHSAAGGIGQAAIQLCQHVGARIICTVGSREKREFLEKTYGCTQFANSHSTKEWHADVLKLTDGQGVDVVLNSLKGDAIQAGLQCLKIGGRFIEIGKVDILNHSQLDMNFLA</sequence>
<dbReference type="InterPro" id="IPR050444">
    <property type="entry name" value="Polyketide_Synthase"/>
</dbReference>
<feature type="non-terminal residue" evidence="5">
    <location>
        <position position="259"/>
    </location>
</feature>
<dbReference type="InterPro" id="IPR020843">
    <property type="entry name" value="ER"/>
</dbReference>
<dbReference type="SUPFAM" id="SSF51735">
    <property type="entry name" value="NAD(P)-binding Rossmann-fold domains"/>
    <property type="match status" value="1"/>
</dbReference>
<comment type="caution">
    <text evidence="5">The sequence shown here is derived from an EMBL/GenBank/DDBJ whole genome shotgun (WGS) entry which is preliminary data.</text>
</comment>
<organism evidence="5 6">
    <name type="scientific">Adineta ricciae</name>
    <name type="common">Rotifer</name>
    <dbReference type="NCBI Taxonomy" id="249248"/>
    <lineage>
        <taxon>Eukaryota</taxon>
        <taxon>Metazoa</taxon>
        <taxon>Spiralia</taxon>
        <taxon>Gnathifera</taxon>
        <taxon>Rotifera</taxon>
        <taxon>Eurotatoria</taxon>
        <taxon>Bdelloidea</taxon>
        <taxon>Adinetida</taxon>
        <taxon>Adinetidae</taxon>
        <taxon>Adineta</taxon>
    </lineage>
</organism>
<name>A0A816HJ93_ADIRI</name>
<dbReference type="InterPro" id="IPR036291">
    <property type="entry name" value="NAD(P)-bd_dom_sf"/>
</dbReference>
<dbReference type="AlphaFoldDB" id="A0A816HJ93"/>
<gene>
    <name evidence="5" type="ORF">XAT740_LOCUS62712</name>
</gene>
<dbReference type="GO" id="GO:0016491">
    <property type="term" value="F:oxidoreductase activity"/>
    <property type="evidence" value="ECO:0007669"/>
    <property type="project" value="InterPro"/>
</dbReference>
<dbReference type="Proteomes" id="UP000663828">
    <property type="component" value="Unassembled WGS sequence"/>
</dbReference>
<keyword evidence="2" id="KW-0597">Phosphoprotein</keyword>
<dbReference type="PANTHER" id="PTHR45681">
    <property type="entry name" value="POLYKETIDE SYNTHASE 44-RELATED"/>
    <property type="match status" value="1"/>
</dbReference>
<dbReference type="FunFam" id="3.40.50.720:FF:000209">
    <property type="entry name" value="Polyketide synthase Pks12"/>
    <property type="match status" value="1"/>
</dbReference>
<dbReference type="Gene3D" id="3.90.180.10">
    <property type="entry name" value="Medium-chain alcohol dehydrogenases, catalytic domain"/>
    <property type="match status" value="1"/>
</dbReference>
<evidence type="ECO:0000256" key="2">
    <source>
        <dbReference type="ARBA" id="ARBA00022553"/>
    </source>
</evidence>
<dbReference type="Pfam" id="PF08240">
    <property type="entry name" value="ADH_N"/>
    <property type="match status" value="1"/>
</dbReference>
<dbReference type="Pfam" id="PF00107">
    <property type="entry name" value="ADH_zinc_N"/>
    <property type="match status" value="1"/>
</dbReference>
<keyword evidence="6" id="KW-1185">Reference proteome</keyword>
<evidence type="ECO:0000313" key="5">
    <source>
        <dbReference type="EMBL" id="CAF1688132.1"/>
    </source>
</evidence>
<dbReference type="CDD" id="cd05195">
    <property type="entry name" value="enoyl_red"/>
    <property type="match status" value="1"/>
</dbReference>
<evidence type="ECO:0000259" key="4">
    <source>
        <dbReference type="SMART" id="SM00829"/>
    </source>
</evidence>
<accession>A0A816HJ93</accession>
<dbReference type="SMART" id="SM00829">
    <property type="entry name" value="PKS_ER"/>
    <property type="match status" value="1"/>
</dbReference>
<keyword evidence="3" id="KW-0808">Transferase</keyword>
<dbReference type="InterPro" id="IPR013154">
    <property type="entry name" value="ADH-like_N"/>
</dbReference>
<evidence type="ECO:0000256" key="1">
    <source>
        <dbReference type="ARBA" id="ARBA00022450"/>
    </source>
</evidence>
<evidence type="ECO:0000256" key="3">
    <source>
        <dbReference type="ARBA" id="ARBA00022679"/>
    </source>
</evidence>
<reference evidence="5" key="1">
    <citation type="submission" date="2021-02" db="EMBL/GenBank/DDBJ databases">
        <authorList>
            <person name="Nowell W R."/>
        </authorList>
    </citation>
    <scope>NUCLEOTIDE SEQUENCE</scope>
</reference>
<dbReference type="SUPFAM" id="SSF50129">
    <property type="entry name" value="GroES-like"/>
    <property type="match status" value="1"/>
</dbReference>
<feature type="domain" description="Enoyl reductase (ER)" evidence="4">
    <location>
        <begin position="2"/>
        <end position="259"/>
    </location>
</feature>
<feature type="non-terminal residue" evidence="5">
    <location>
        <position position="1"/>
    </location>
</feature>
<dbReference type="GO" id="GO:0016740">
    <property type="term" value="F:transferase activity"/>
    <property type="evidence" value="ECO:0007669"/>
    <property type="project" value="UniProtKB-KW"/>
</dbReference>
<dbReference type="EMBL" id="CAJNOR010018074">
    <property type="protein sequence ID" value="CAF1688132.1"/>
    <property type="molecule type" value="Genomic_DNA"/>
</dbReference>
<keyword evidence="1" id="KW-0596">Phosphopantetheine</keyword>
<evidence type="ECO:0000313" key="6">
    <source>
        <dbReference type="Proteomes" id="UP000663828"/>
    </source>
</evidence>
<proteinExistence type="predicted"/>
<dbReference type="InterPro" id="IPR013149">
    <property type="entry name" value="ADH-like_C"/>
</dbReference>
<protein>
    <recommendedName>
        <fullName evidence="4">Enoyl reductase (ER) domain-containing protein</fullName>
    </recommendedName>
</protein>
<dbReference type="PANTHER" id="PTHR45681:SF6">
    <property type="entry name" value="POLYKETIDE SYNTHASE 37"/>
    <property type="match status" value="1"/>
</dbReference>